<dbReference type="Gene3D" id="1.20.1250.20">
    <property type="entry name" value="MFS general substrate transporter like domains"/>
    <property type="match status" value="2"/>
</dbReference>
<keyword evidence="4 6" id="KW-1133">Transmembrane helix</keyword>
<feature type="transmembrane region" description="Helical" evidence="6">
    <location>
        <begin position="6"/>
        <end position="30"/>
    </location>
</feature>
<comment type="caution">
    <text evidence="8">The sequence shown here is derived from an EMBL/GenBank/DDBJ whole genome shotgun (WGS) entry which is preliminary data.</text>
</comment>
<dbReference type="PANTHER" id="PTHR43124">
    <property type="entry name" value="PURINE EFFLUX PUMP PBUE"/>
    <property type="match status" value="1"/>
</dbReference>
<accession>A0A919UJB5</accession>
<evidence type="ECO:0000256" key="4">
    <source>
        <dbReference type="ARBA" id="ARBA00022989"/>
    </source>
</evidence>
<dbReference type="PANTHER" id="PTHR43124:SF3">
    <property type="entry name" value="CHLORAMPHENICOL EFFLUX PUMP RV0191"/>
    <property type="match status" value="1"/>
</dbReference>
<feature type="transmembrane region" description="Helical" evidence="6">
    <location>
        <begin position="37"/>
        <end position="57"/>
    </location>
</feature>
<dbReference type="GO" id="GO:0005886">
    <property type="term" value="C:plasma membrane"/>
    <property type="evidence" value="ECO:0007669"/>
    <property type="project" value="UniProtKB-SubCell"/>
</dbReference>
<evidence type="ECO:0000256" key="2">
    <source>
        <dbReference type="ARBA" id="ARBA00022475"/>
    </source>
</evidence>
<evidence type="ECO:0000256" key="3">
    <source>
        <dbReference type="ARBA" id="ARBA00022692"/>
    </source>
</evidence>
<proteinExistence type="predicted"/>
<keyword evidence="2" id="KW-1003">Cell membrane</keyword>
<feature type="transmembrane region" description="Helical" evidence="6">
    <location>
        <begin position="158"/>
        <end position="177"/>
    </location>
</feature>
<dbReference type="InterPro" id="IPR050189">
    <property type="entry name" value="MFS_Efflux_Transporters"/>
</dbReference>
<dbReference type="InterPro" id="IPR011701">
    <property type="entry name" value="MFS"/>
</dbReference>
<dbReference type="PROSITE" id="PS50850">
    <property type="entry name" value="MFS"/>
    <property type="match status" value="1"/>
</dbReference>
<name>A0A919UJB5_9ACTN</name>
<dbReference type="InterPro" id="IPR020846">
    <property type="entry name" value="MFS_dom"/>
</dbReference>
<evidence type="ECO:0000259" key="7">
    <source>
        <dbReference type="PROSITE" id="PS50850"/>
    </source>
</evidence>
<evidence type="ECO:0000313" key="8">
    <source>
        <dbReference type="EMBL" id="GIH23641.1"/>
    </source>
</evidence>
<feature type="transmembrane region" description="Helical" evidence="6">
    <location>
        <begin position="226"/>
        <end position="249"/>
    </location>
</feature>
<evidence type="ECO:0000256" key="1">
    <source>
        <dbReference type="ARBA" id="ARBA00004651"/>
    </source>
</evidence>
<reference evidence="8" key="1">
    <citation type="submission" date="2021-01" db="EMBL/GenBank/DDBJ databases">
        <title>Whole genome shotgun sequence of Acrocarpospora phusangensis NBRC 108782.</title>
        <authorList>
            <person name="Komaki H."/>
            <person name="Tamura T."/>
        </authorList>
    </citation>
    <scope>NUCLEOTIDE SEQUENCE</scope>
    <source>
        <strain evidence="8">NBRC 108782</strain>
    </source>
</reference>
<dbReference type="GO" id="GO:0022857">
    <property type="term" value="F:transmembrane transporter activity"/>
    <property type="evidence" value="ECO:0007669"/>
    <property type="project" value="InterPro"/>
</dbReference>
<feature type="transmembrane region" description="Helical" evidence="6">
    <location>
        <begin position="355"/>
        <end position="374"/>
    </location>
</feature>
<feature type="transmembrane region" description="Helical" evidence="6">
    <location>
        <begin position="69"/>
        <end position="99"/>
    </location>
</feature>
<comment type="subcellular location">
    <subcellularLocation>
        <location evidence="1">Cell membrane</location>
        <topology evidence="1">Multi-pass membrane protein</topology>
    </subcellularLocation>
</comment>
<organism evidence="8 9">
    <name type="scientific">Acrocarpospora phusangensis</name>
    <dbReference type="NCBI Taxonomy" id="1070424"/>
    <lineage>
        <taxon>Bacteria</taxon>
        <taxon>Bacillati</taxon>
        <taxon>Actinomycetota</taxon>
        <taxon>Actinomycetes</taxon>
        <taxon>Streptosporangiales</taxon>
        <taxon>Streptosporangiaceae</taxon>
        <taxon>Acrocarpospora</taxon>
    </lineage>
</organism>
<keyword evidence="3 6" id="KW-0812">Transmembrane</keyword>
<dbReference type="SUPFAM" id="SSF103473">
    <property type="entry name" value="MFS general substrate transporter"/>
    <property type="match status" value="1"/>
</dbReference>
<evidence type="ECO:0000313" key="9">
    <source>
        <dbReference type="Proteomes" id="UP000640052"/>
    </source>
</evidence>
<feature type="transmembrane region" description="Helical" evidence="6">
    <location>
        <begin position="290"/>
        <end position="315"/>
    </location>
</feature>
<dbReference type="InterPro" id="IPR036259">
    <property type="entry name" value="MFS_trans_sf"/>
</dbReference>
<feature type="transmembrane region" description="Helical" evidence="6">
    <location>
        <begin position="327"/>
        <end position="349"/>
    </location>
</feature>
<dbReference type="EMBL" id="BOOA01000011">
    <property type="protein sequence ID" value="GIH23641.1"/>
    <property type="molecule type" value="Genomic_DNA"/>
</dbReference>
<keyword evidence="5 6" id="KW-0472">Membrane</keyword>
<keyword evidence="9" id="KW-1185">Reference proteome</keyword>
<protein>
    <recommendedName>
        <fullName evidence="7">Major facilitator superfamily (MFS) profile domain-containing protein</fullName>
    </recommendedName>
</protein>
<gene>
    <name evidence="8" type="ORF">Aph01nite_19510</name>
</gene>
<feature type="domain" description="Major facilitator superfamily (MFS) profile" evidence="7">
    <location>
        <begin position="3"/>
        <end position="380"/>
    </location>
</feature>
<dbReference type="AlphaFoldDB" id="A0A919UJB5"/>
<feature type="transmembrane region" description="Helical" evidence="6">
    <location>
        <begin position="261"/>
        <end position="284"/>
    </location>
</feature>
<evidence type="ECO:0000256" key="5">
    <source>
        <dbReference type="ARBA" id="ARBA00023136"/>
    </source>
</evidence>
<dbReference type="Pfam" id="PF07690">
    <property type="entry name" value="MFS_1"/>
    <property type="match status" value="1"/>
</dbReference>
<sequence>MPRTALLTAVMGVSMLQLFLIGALAPYLVADGSVSRGLLGLTTTAGFLVAAVLSPAAGTLVDRIGPRRAIVALGALAAVALMLIGVAPGPAALLAAVALGGLPQAMANPATNKVIIAAFEPVARATATGWKQSGVQLGALAAGLPLAGLAAWAGWRAAVWAAAGTALAVALWAWRILPADPARRPVAPVAGGGRVGRWAAYCLFLGCGVASVNTYLTLFAAQRLSLAPVIAGWLVAMLGIAGIAGRVGWSRRAGTLERPDALLWLLAACAGGAALVLAACAVAGPPWGTALVWPAAAGIGAFAAAGNAVAMVAVVRHAQQATAGRDSARVSAGFFAGFALGPPLFAVAVEASGYGAGWAVVSAEFLTAMTIMVVRREKVRA</sequence>
<evidence type="ECO:0000256" key="6">
    <source>
        <dbReference type="SAM" id="Phobius"/>
    </source>
</evidence>
<dbReference type="Proteomes" id="UP000640052">
    <property type="component" value="Unassembled WGS sequence"/>
</dbReference>
<feature type="transmembrane region" description="Helical" evidence="6">
    <location>
        <begin position="198"/>
        <end position="220"/>
    </location>
</feature>
<dbReference type="RefSeq" id="WP_204040423.1">
    <property type="nucleotide sequence ID" value="NZ_BOOA01000011.1"/>
</dbReference>